<proteinExistence type="predicted"/>
<protein>
    <submittedName>
        <fullName evidence="2">Uncharacterized protein</fullName>
    </submittedName>
</protein>
<dbReference type="AlphaFoldDB" id="A0A6J4LEQ4"/>
<gene>
    <name evidence="2" type="ORF">AVDCRST_MAG16-1396</name>
</gene>
<dbReference type="EMBL" id="CADCUE010000113">
    <property type="protein sequence ID" value="CAA9331706.1"/>
    <property type="molecule type" value="Genomic_DNA"/>
</dbReference>
<feature type="non-terminal residue" evidence="2">
    <location>
        <position position="1"/>
    </location>
</feature>
<sequence length="116" mass="11605">CPSWSTPPYGCPCPAASSSTSTSGAPAPAPARSAWRTCARPRAGRSRRSGPTSTRSRSCCRAPCTSSTTAGCSRSAPGRPCSPAPASASATPPPPAPSTSRCACRPSRPTPSTGRT</sequence>
<reference evidence="2" key="1">
    <citation type="submission" date="2020-02" db="EMBL/GenBank/DDBJ databases">
        <authorList>
            <person name="Meier V. D."/>
        </authorList>
    </citation>
    <scope>NUCLEOTIDE SEQUENCE</scope>
    <source>
        <strain evidence="2">AVDCRST_MAG16</strain>
    </source>
</reference>
<accession>A0A6J4LEQ4</accession>
<feature type="region of interest" description="Disordered" evidence="1">
    <location>
        <begin position="1"/>
        <end position="116"/>
    </location>
</feature>
<feature type="compositionally biased region" description="Low complexity" evidence="1">
    <location>
        <begin position="12"/>
        <end position="26"/>
    </location>
</feature>
<feature type="compositionally biased region" description="Low complexity" evidence="1">
    <location>
        <begin position="49"/>
        <end position="90"/>
    </location>
</feature>
<evidence type="ECO:0000313" key="2">
    <source>
        <dbReference type="EMBL" id="CAA9331706.1"/>
    </source>
</evidence>
<feature type="non-terminal residue" evidence="2">
    <location>
        <position position="116"/>
    </location>
</feature>
<organism evidence="2">
    <name type="scientific">uncultured Frankineae bacterium</name>
    <dbReference type="NCBI Taxonomy" id="437475"/>
    <lineage>
        <taxon>Bacteria</taxon>
        <taxon>Bacillati</taxon>
        <taxon>Actinomycetota</taxon>
        <taxon>Actinomycetes</taxon>
        <taxon>Frankiales</taxon>
        <taxon>environmental samples</taxon>
    </lineage>
</organism>
<name>A0A6J4LEQ4_9ACTN</name>
<evidence type="ECO:0000256" key="1">
    <source>
        <dbReference type="SAM" id="MobiDB-lite"/>
    </source>
</evidence>